<keyword evidence="1" id="KW-0479">Metal-binding</keyword>
<dbReference type="Proteomes" id="UP001243330">
    <property type="component" value="Unassembled WGS sequence"/>
</dbReference>
<evidence type="ECO:0000256" key="1">
    <source>
        <dbReference type="ARBA" id="ARBA00022723"/>
    </source>
</evidence>
<evidence type="ECO:0000313" key="9">
    <source>
        <dbReference type="EMBL" id="KAK1853881.1"/>
    </source>
</evidence>
<accession>A0AAD9AST6</accession>
<dbReference type="PANTHER" id="PTHR47660">
    <property type="entry name" value="TRANSCRIPTION FACTOR WITH C2H2 AND ZN(2)-CYS(6) DNA BINDING DOMAIN (EUROFUNG)-RELATED-RELATED"/>
    <property type="match status" value="1"/>
</dbReference>
<evidence type="ECO:0000313" key="10">
    <source>
        <dbReference type="Proteomes" id="UP001243330"/>
    </source>
</evidence>
<dbReference type="InterPro" id="IPR001138">
    <property type="entry name" value="Zn2Cys6_DnaBD"/>
</dbReference>
<dbReference type="CDD" id="cd12148">
    <property type="entry name" value="fungal_TF_MHR"/>
    <property type="match status" value="1"/>
</dbReference>
<dbReference type="InterPro" id="IPR013087">
    <property type="entry name" value="Znf_C2H2_type"/>
</dbReference>
<evidence type="ECO:0000256" key="5">
    <source>
        <dbReference type="ARBA" id="ARBA00023242"/>
    </source>
</evidence>
<dbReference type="PROSITE" id="PS50048">
    <property type="entry name" value="ZN2_CY6_FUNGAL_2"/>
    <property type="match status" value="1"/>
</dbReference>
<dbReference type="GO" id="GO:0006351">
    <property type="term" value="P:DNA-templated transcription"/>
    <property type="evidence" value="ECO:0007669"/>
    <property type="project" value="InterPro"/>
</dbReference>
<keyword evidence="10" id="KW-1185">Reference proteome</keyword>
<evidence type="ECO:0000256" key="2">
    <source>
        <dbReference type="ARBA" id="ARBA00022833"/>
    </source>
</evidence>
<keyword evidence="6" id="KW-0863">Zinc-finger</keyword>
<dbReference type="InterPro" id="IPR007219">
    <property type="entry name" value="XnlR_reg_dom"/>
</dbReference>
<keyword evidence="4" id="KW-0804">Transcription</keyword>
<dbReference type="SUPFAM" id="SSF57701">
    <property type="entry name" value="Zn2/Cys6 DNA-binding domain"/>
    <property type="match status" value="1"/>
</dbReference>
<dbReference type="CDD" id="cd00067">
    <property type="entry name" value="GAL4"/>
    <property type="match status" value="1"/>
</dbReference>
<dbReference type="InterPro" id="IPR036864">
    <property type="entry name" value="Zn2-C6_fun-type_DNA-bd_sf"/>
</dbReference>
<dbReference type="EMBL" id="JAQOWY010000047">
    <property type="protein sequence ID" value="KAK1853881.1"/>
    <property type="molecule type" value="Genomic_DNA"/>
</dbReference>
<evidence type="ECO:0000256" key="3">
    <source>
        <dbReference type="ARBA" id="ARBA00023015"/>
    </source>
</evidence>
<dbReference type="SMART" id="SM00066">
    <property type="entry name" value="GAL4"/>
    <property type="match status" value="1"/>
</dbReference>
<evidence type="ECO:0000256" key="4">
    <source>
        <dbReference type="ARBA" id="ARBA00023163"/>
    </source>
</evidence>
<dbReference type="PROSITE" id="PS00463">
    <property type="entry name" value="ZN2_CY6_FUNGAL_1"/>
    <property type="match status" value="1"/>
</dbReference>
<dbReference type="Pfam" id="PF04082">
    <property type="entry name" value="Fungal_trans"/>
    <property type="match status" value="1"/>
</dbReference>
<comment type="caution">
    <text evidence="9">The sequence shown here is derived from an EMBL/GenBank/DDBJ whole genome shotgun (WGS) entry which is preliminary data.</text>
</comment>
<keyword evidence="2" id="KW-0862">Zinc</keyword>
<keyword evidence="5" id="KW-0539">Nucleus</keyword>
<dbReference type="GO" id="GO:0003677">
    <property type="term" value="F:DNA binding"/>
    <property type="evidence" value="ECO:0007669"/>
    <property type="project" value="InterPro"/>
</dbReference>
<protein>
    <submittedName>
        <fullName evidence="9">Transcription factor</fullName>
    </submittedName>
</protein>
<sequence length="601" mass="67256">MSPSPADCPVCHLPIGTLAKLSGLHACPFCRKTFRRVDGARRHAKSCHKRGNQPLPVEAKRGRKLRACDRCSRIKSQCDGKLPCGHCNARNLDCTFQRFCSDESHRKKVSGAEGARTQQCQLTFFLNFTGPRGGQAIEQEMAAVPEVDIQGPFTNKAPDPNVIPDFGDCIDPSLLFTTLLDSSFDMDPTEAGPADMFGYSEYNASGGLTMTSPTDALAVRIGQLSEDLSQVALLNSELNCFDPISFNEVFSSDQVHAFCEAFSRKRHYQYPVVHWPTFNLETTCLPLLLAISLNGAAYSKSSSDAAGSRARARGFYLIADAYIFQQLERSINSNHKEPESETTVEILQAALLIVVLQICFDDSRKGVIIFKRLPLLVFSLRHFGFTRIKHDEAEEWRTFTKQETRIRLSTWTFFMDSLLTLFCNNPPSMSHAETLGHLPCSQALWDVGSEEAFNQLRLEAGREFVCLGDLTVGLMQNEWPIQPVPPFDRLTLHHLNAVIVALQPIIFNLHTFSRHDTGRINLLRALDRWTTLWNAATHPKQPGSLGVERNSPGLALLSRKIIEATGTDTAGQCEYLQRVPKHDFSDLHRFIRECWQSGQPV</sequence>
<dbReference type="PROSITE" id="PS50157">
    <property type="entry name" value="ZINC_FINGER_C2H2_2"/>
    <property type="match status" value="1"/>
</dbReference>
<reference evidence="9" key="1">
    <citation type="submission" date="2023-01" db="EMBL/GenBank/DDBJ databases">
        <title>Colletotrichum chrysophilum M932 genome sequence.</title>
        <authorList>
            <person name="Baroncelli R."/>
        </authorList>
    </citation>
    <scope>NUCLEOTIDE SEQUENCE</scope>
    <source>
        <strain evidence="9">M932</strain>
    </source>
</reference>
<dbReference type="PROSITE" id="PS00028">
    <property type="entry name" value="ZINC_FINGER_C2H2_1"/>
    <property type="match status" value="1"/>
</dbReference>
<proteinExistence type="predicted"/>
<keyword evidence="3" id="KW-0805">Transcription regulation</keyword>
<evidence type="ECO:0000259" key="8">
    <source>
        <dbReference type="PROSITE" id="PS50157"/>
    </source>
</evidence>
<dbReference type="GO" id="GO:0008270">
    <property type="term" value="F:zinc ion binding"/>
    <property type="evidence" value="ECO:0007669"/>
    <property type="project" value="UniProtKB-KW"/>
</dbReference>
<feature type="domain" description="C2H2-type" evidence="8">
    <location>
        <begin position="25"/>
        <end position="54"/>
    </location>
</feature>
<organism evidence="9 10">
    <name type="scientific">Colletotrichum chrysophilum</name>
    <dbReference type="NCBI Taxonomy" id="1836956"/>
    <lineage>
        <taxon>Eukaryota</taxon>
        <taxon>Fungi</taxon>
        <taxon>Dikarya</taxon>
        <taxon>Ascomycota</taxon>
        <taxon>Pezizomycotina</taxon>
        <taxon>Sordariomycetes</taxon>
        <taxon>Hypocreomycetidae</taxon>
        <taxon>Glomerellales</taxon>
        <taxon>Glomerellaceae</taxon>
        <taxon>Colletotrichum</taxon>
        <taxon>Colletotrichum gloeosporioides species complex</taxon>
    </lineage>
</organism>
<feature type="domain" description="Zn(2)-C6 fungal-type" evidence="7">
    <location>
        <begin position="67"/>
        <end position="96"/>
    </location>
</feature>
<evidence type="ECO:0000256" key="6">
    <source>
        <dbReference type="PROSITE-ProRule" id="PRU00042"/>
    </source>
</evidence>
<dbReference type="Pfam" id="PF00172">
    <property type="entry name" value="Zn_clus"/>
    <property type="match status" value="1"/>
</dbReference>
<name>A0AAD9AST6_9PEZI</name>
<dbReference type="PANTHER" id="PTHR47660:SF2">
    <property type="entry name" value="TRANSCRIPTION FACTOR WITH C2H2 AND ZN(2)-CYS(6) DNA BINDING DOMAIN (EUROFUNG)"/>
    <property type="match status" value="1"/>
</dbReference>
<dbReference type="AlphaFoldDB" id="A0AAD9AST6"/>
<dbReference type="GO" id="GO:0000981">
    <property type="term" value="F:DNA-binding transcription factor activity, RNA polymerase II-specific"/>
    <property type="evidence" value="ECO:0007669"/>
    <property type="project" value="InterPro"/>
</dbReference>
<evidence type="ECO:0000259" key="7">
    <source>
        <dbReference type="PROSITE" id="PS50048"/>
    </source>
</evidence>
<dbReference type="Gene3D" id="4.10.240.10">
    <property type="entry name" value="Zn(2)-C6 fungal-type DNA-binding domain"/>
    <property type="match status" value="1"/>
</dbReference>
<gene>
    <name evidence="9" type="ORF">CCHR01_03534</name>
</gene>